<name>A0A8H6JBV6_9PEZI</name>
<gene>
    <name evidence="2" type="ORF">CPLU01_15444</name>
</gene>
<proteinExistence type="predicted"/>
<feature type="region of interest" description="Disordered" evidence="1">
    <location>
        <begin position="152"/>
        <end position="182"/>
    </location>
</feature>
<evidence type="ECO:0000256" key="1">
    <source>
        <dbReference type="SAM" id="MobiDB-lite"/>
    </source>
</evidence>
<reference evidence="2" key="1">
    <citation type="journal article" date="2020" name="Phytopathology">
        <title>Genome Sequence Resources of Colletotrichum truncatum, C. plurivorum, C. musicola, and C. sojae: Four Species Pathogenic to Soybean (Glycine max).</title>
        <authorList>
            <person name="Rogerio F."/>
            <person name="Boufleur T.R."/>
            <person name="Ciampi-Guillardi M."/>
            <person name="Sukno S.A."/>
            <person name="Thon M.R."/>
            <person name="Massola Junior N.S."/>
            <person name="Baroncelli R."/>
        </authorList>
    </citation>
    <scope>NUCLEOTIDE SEQUENCE</scope>
    <source>
        <strain evidence="2">LFN00145</strain>
    </source>
</reference>
<feature type="region of interest" description="Disordered" evidence="1">
    <location>
        <begin position="227"/>
        <end position="276"/>
    </location>
</feature>
<evidence type="ECO:0000313" key="3">
    <source>
        <dbReference type="Proteomes" id="UP000654918"/>
    </source>
</evidence>
<keyword evidence="3" id="KW-1185">Reference proteome</keyword>
<feature type="region of interest" description="Disordered" evidence="1">
    <location>
        <begin position="335"/>
        <end position="354"/>
    </location>
</feature>
<dbReference type="AlphaFoldDB" id="A0A8H6JBV6"/>
<comment type="caution">
    <text evidence="2">The sequence shown here is derived from an EMBL/GenBank/DDBJ whole genome shotgun (WGS) entry which is preliminary data.</text>
</comment>
<feature type="region of interest" description="Disordered" evidence="1">
    <location>
        <begin position="1"/>
        <end position="24"/>
    </location>
</feature>
<feature type="compositionally biased region" description="Basic and acidic residues" evidence="1">
    <location>
        <begin position="255"/>
        <end position="269"/>
    </location>
</feature>
<feature type="compositionally biased region" description="Acidic residues" evidence="1">
    <location>
        <begin position="173"/>
        <end position="182"/>
    </location>
</feature>
<accession>A0A8H6JBV6</accession>
<feature type="region of interest" description="Disordered" evidence="1">
    <location>
        <begin position="375"/>
        <end position="394"/>
    </location>
</feature>
<feature type="compositionally biased region" description="Basic and acidic residues" evidence="1">
    <location>
        <begin position="12"/>
        <end position="24"/>
    </location>
</feature>
<organism evidence="2 3">
    <name type="scientific">Colletotrichum plurivorum</name>
    <dbReference type="NCBI Taxonomy" id="2175906"/>
    <lineage>
        <taxon>Eukaryota</taxon>
        <taxon>Fungi</taxon>
        <taxon>Dikarya</taxon>
        <taxon>Ascomycota</taxon>
        <taxon>Pezizomycotina</taxon>
        <taxon>Sordariomycetes</taxon>
        <taxon>Hypocreomycetidae</taxon>
        <taxon>Glomerellales</taxon>
        <taxon>Glomerellaceae</taxon>
        <taxon>Colletotrichum</taxon>
        <taxon>Colletotrichum orchidearum species complex</taxon>
    </lineage>
</organism>
<sequence length="394" mass="42962">MTSDCNSNCPGRGDERVRRPVERSPQRCQQVPRLVPKAILFGTTFIRDGVVLSSGFKSQSGELFLALDITNGVTNEAQHHNNRPWEWASPGQITWPCDEDSLSRRIAQAGTLLVTVGRLVAEATRKANDFSRTTPRPPLVRRSMSMAPYTTAARHPAPARPKKQANNITPTTIDEDDSEDELMMAKQCPVSKSVSKLDTANAREEIADTMAIVGDFLTLANTLNQSAPTPLTAQRPARQFPDPGHGDPAQSSHCEGQRQHQPRPDDRHRSGPLLLRTKPMTSSRVTSQTAIAYLPAECFLDNSSHPARVQLSMDEDIAVEDEITTILSDARTAAPYDKSSHWPPASRRSTRTADDAALAAECGVNVADLPRKTSAFEDIHNDVNSGGGEQSSVG</sequence>
<protein>
    <submittedName>
        <fullName evidence="2">Uncharacterized protein</fullName>
    </submittedName>
</protein>
<dbReference type="Proteomes" id="UP000654918">
    <property type="component" value="Unassembled WGS sequence"/>
</dbReference>
<dbReference type="EMBL" id="WIGO01000523">
    <property type="protein sequence ID" value="KAF6809751.1"/>
    <property type="molecule type" value="Genomic_DNA"/>
</dbReference>
<evidence type="ECO:0000313" key="2">
    <source>
        <dbReference type="EMBL" id="KAF6809751.1"/>
    </source>
</evidence>
<feature type="compositionally biased region" description="Gly residues" evidence="1">
    <location>
        <begin position="385"/>
        <end position="394"/>
    </location>
</feature>